<dbReference type="GO" id="GO:0009307">
    <property type="term" value="P:DNA restriction-modification system"/>
    <property type="evidence" value="ECO:0007669"/>
    <property type="project" value="InterPro"/>
</dbReference>
<dbReference type="InterPro" id="IPR007560">
    <property type="entry name" value="Restrct_endonuc_IV_Mrr"/>
</dbReference>
<organism evidence="4 5">
    <name type="scientific">Paenibacillus herberti</name>
    <dbReference type="NCBI Taxonomy" id="1619309"/>
    <lineage>
        <taxon>Bacteria</taxon>
        <taxon>Bacillati</taxon>
        <taxon>Bacillota</taxon>
        <taxon>Bacilli</taxon>
        <taxon>Bacillales</taxon>
        <taxon>Paenibacillaceae</taxon>
        <taxon>Paenibacillus</taxon>
    </lineage>
</organism>
<keyword evidence="1" id="KW-0812">Transmembrane</keyword>
<dbReference type="GO" id="GO:0005694">
    <property type="term" value="C:chromosome"/>
    <property type="evidence" value="ECO:0007669"/>
    <property type="project" value="InterPro"/>
</dbReference>
<evidence type="ECO:0000259" key="3">
    <source>
        <dbReference type="Pfam" id="PF04471"/>
    </source>
</evidence>
<dbReference type="GO" id="GO:0003916">
    <property type="term" value="F:DNA topoisomerase activity"/>
    <property type="evidence" value="ECO:0007669"/>
    <property type="project" value="InterPro"/>
</dbReference>
<dbReference type="EMBL" id="NMUQ01000001">
    <property type="protein sequence ID" value="OXM15455.1"/>
    <property type="molecule type" value="Genomic_DNA"/>
</dbReference>
<dbReference type="GO" id="GO:0006265">
    <property type="term" value="P:DNA topological change"/>
    <property type="evidence" value="ECO:0007669"/>
    <property type="project" value="InterPro"/>
</dbReference>
<evidence type="ECO:0000256" key="1">
    <source>
        <dbReference type="SAM" id="Phobius"/>
    </source>
</evidence>
<feature type="domain" description="DNA topoisomerase type IA zn finger" evidence="2">
    <location>
        <begin position="205"/>
        <end position="236"/>
    </location>
</feature>
<dbReference type="SUPFAM" id="SSF57783">
    <property type="entry name" value="Zinc beta-ribbon"/>
    <property type="match status" value="1"/>
</dbReference>
<dbReference type="Pfam" id="PF01396">
    <property type="entry name" value="Zn_ribbon_Top1"/>
    <property type="match status" value="1"/>
</dbReference>
<dbReference type="SUPFAM" id="SSF52980">
    <property type="entry name" value="Restriction endonuclease-like"/>
    <property type="match status" value="1"/>
</dbReference>
<dbReference type="InterPro" id="IPR011856">
    <property type="entry name" value="tRNA_endonuc-like_dom_sf"/>
</dbReference>
<evidence type="ECO:0008006" key="6">
    <source>
        <dbReference type="Google" id="ProtNLM"/>
    </source>
</evidence>
<dbReference type="GO" id="GO:0003677">
    <property type="term" value="F:DNA binding"/>
    <property type="evidence" value="ECO:0007669"/>
    <property type="project" value="InterPro"/>
</dbReference>
<accession>A0A229P0L4</accession>
<dbReference type="OrthoDB" id="9797274at2"/>
<feature type="transmembrane region" description="Helical" evidence="1">
    <location>
        <begin position="12"/>
        <end position="30"/>
    </location>
</feature>
<dbReference type="RefSeq" id="WP_089522516.1">
    <property type="nucleotide sequence ID" value="NZ_NMUQ01000001.1"/>
</dbReference>
<comment type="caution">
    <text evidence="4">The sequence shown here is derived from an EMBL/GenBank/DDBJ whole genome shotgun (WGS) entry which is preliminary data.</text>
</comment>
<dbReference type="InterPro" id="IPR052906">
    <property type="entry name" value="Type_IV_Methyl-Rstrct_Enzyme"/>
</dbReference>
<name>A0A229P0L4_9BACL</name>
<dbReference type="InterPro" id="IPR013498">
    <property type="entry name" value="Topo_IA_Znf"/>
</dbReference>
<evidence type="ECO:0000259" key="2">
    <source>
        <dbReference type="Pfam" id="PF01396"/>
    </source>
</evidence>
<gene>
    <name evidence="4" type="ORF">CGZ75_01570</name>
</gene>
<dbReference type="Proteomes" id="UP000215145">
    <property type="component" value="Unassembled WGS sequence"/>
</dbReference>
<dbReference type="Pfam" id="PF04471">
    <property type="entry name" value="Mrr_cat"/>
    <property type="match status" value="1"/>
</dbReference>
<feature type="domain" description="Restriction endonuclease type IV Mrr" evidence="3">
    <location>
        <begin position="73"/>
        <end position="181"/>
    </location>
</feature>
<reference evidence="4 5" key="1">
    <citation type="submission" date="2017-07" db="EMBL/GenBank/DDBJ databases">
        <title>Paenibacillus herberti R33 genome sequencing and assembly.</title>
        <authorList>
            <person name="Su W."/>
        </authorList>
    </citation>
    <scope>NUCLEOTIDE SEQUENCE [LARGE SCALE GENOMIC DNA]</scope>
    <source>
        <strain evidence="4 5">R33</strain>
    </source>
</reference>
<proteinExistence type="predicted"/>
<dbReference type="GO" id="GO:0015666">
    <property type="term" value="F:restriction endodeoxyribonuclease activity"/>
    <property type="evidence" value="ECO:0007669"/>
    <property type="project" value="TreeGrafter"/>
</dbReference>
<dbReference type="PANTHER" id="PTHR30015:SF6">
    <property type="entry name" value="SLL1429 PROTEIN"/>
    <property type="match status" value="1"/>
</dbReference>
<dbReference type="Gene3D" id="3.30.65.10">
    <property type="entry name" value="Bacterial Topoisomerase I, domain 1"/>
    <property type="match status" value="1"/>
</dbReference>
<keyword evidence="1" id="KW-1133">Transmembrane helix</keyword>
<keyword evidence="5" id="KW-1185">Reference proteome</keyword>
<evidence type="ECO:0000313" key="5">
    <source>
        <dbReference type="Proteomes" id="UP000215145"/>
    </source>
</evidence>
<sequence>MAKRRRKKKQDDPIVALVMLFMIGAFFGSIKLTNSISGGLVGSGIVFAIFVIIAFMLKRQREERLKLSGIADIDKMDGRQFELYLGHLFKAHGYAAEVTQASGDYGADLVVRKDGRKIIVQAKRYSKAVGLSAVQEAYTAIRHYNAHEAWVVSNRGYTEPARALARSNGVKLIDREQLIDMALKLNPGVAQAPTVIAAASPASKEECKKCGAPMVRRKGPKGLFYGCSTYPKCRSIAQYEYSV</sequence>
<keyword evidence="1" id="KW-0472">Membrane</keyword>
<evidence type="ECO:0000313" key="4">
    <source>
        <dbReference type="EMBL" id="OXM15455.1"/>
    </source>
</evidence>
<dbReference type="PANTHER" id="PTHR30015">
    <property type="entry name" value="MRR RESTRICTION SYSTEM PROTEIN"/>
    <property type="match status" value="1"/>
</dbReference>
<dbReference type="Gene3D" id="3.40.1350.10">
    <property type="match status" value="1"/>
</dbReference>
<dbReference type="AlphaFoldDB" id="A0A229P0L4"/>
<feature type="transmembrane region" description="Helical" evidence="1">
    <location>
        <begin position="36"/>
        <end position="57"/>
    </location>
</feature>
<dbReference type="InterPro" id="IPR011335">
    <property type="entry name" value="Restrct_endonuc-II-like"/>
</dbReference>
<protein>
    <recommendedName>
        <fullName evidence="6">Restriction endonuclease</fullName>
    </recommendedName>
</protein>